<dbReference type="InterPro" id="IPR038743">
    <property type="entry name" value="YjgH-like"/>
</dbReference>
<dbReference type="PANTHER" id="PTHR11803">
    <property type="entry name" value="2-IMINOBUTANOATE/2-IMINOPROPANOATE DEAMINASE RIDA"/>
    <property type="match status" value="1"/>
</dbReference>
<proteinExistence type="predicted"/>
<keyword evidence="2" id="KW-1185">Reference proteome</keyword>
<evidence type="ECO:0000313" key="1">
    <source>
        <dbReference type="EMBL" id="MEB3021093.1"/>
    </source>
</evidence>
<organism evidence="1 2">
    <name type="scientific">[Mycobacterium] crassicus</name>
    <dbReference type="NCBI Taxonomy" id="2872309"/>
    <lineage>
        <taxon>Bacteria</taxon>
        <taxon>Bacillati</taxon>
        <taxon>Actinomycetota</taxon>
        <taxon>Actinomycetes</taxon>
        <taxon>Mycobacteriales</taxon>
        <taxon>Mycobacteriaceae</taxon>
        <taxon>Mycolicibacter</taxon>
    </lineage>
</organism>
<dbReference type="RefSeq" id="WP_225406706.1">
    <property type="nucleotide sequence ID" value="NZ_JAYJJR010000004.1"/>
</dbReference>
<reference evidence="1 2" key="1">
    <citation type="submission" date="2023-12" db="EMBL/GenBank/DDBJ databases">
        <title>Description of new species of Mycobacterium terrae complex isolated from sewage at the Sao Paulo Zoological Park Foundation in Brazil.</title>
        <authorList>
            <person name="Romagnoli C.L."/>
            <person name="Conceicao E.C."/>
            <person name="Machado E."/>
            <person name="Barreto L.B.P.F."/>
            <person name="Sharma A."/>
            <person name="Silva N.M."/>
            <person name="Marques L.E."/>
            <person name="Juliana M.A."/>
            <person name="Lourenco M.C.S."/>
            <person name="Digiampietri L.A."/>
            <person name="Suffys P.N."/>
            <person name="Viana-Niero C."/>
        </authorList>
    </citation>
    <scope>NUCLEOTIDE SEQUENCE [LARGE SCALE GENOMIC DNA]</scope>
    <source>
        <strain evidence="1 2">MYC098</strain>
    </source>
</reference>
<protein>
    <submittedName>
        <fullName evidence="1">RidA family protein</fullName>
    </submittedName>
</protein>
<dbReference type="InterPro" id="IPR006175">
    <property type="entry name" value="YjgF/YER057c/UK114"/>
</dbReference>
<dbReference type="InterPro" id="IPR035959">
    <property type="entry name" value="RutC-like_sf"/>
</dbReference>
<dbReference type="Pfam" id="PF01042">
    <property type="entry name" value="Ribonuc_L-PSP"/>
    <property type="match status" value="1"/>
</dbReference>
<dbReference type="EMBL" id="JAYJJR010000004">
    <property type="protein sequence ID" value="MEB3021093.1"/>
    <property type="molecule type" value="Genomic_DNA"/>
</dbReference>
<dbReference type="PANTHER" id="PTHR11803:SF44">
    <property type="entry name" value="RUTC FAMILY PROTEIN YJGH"/>
    <property type="match status" value="1"/>
</dbReference>
<dbReference type="Gene3D" id="3.30.1330.40">
    <property type="entry name" value="RutC-like"/>
    <property type="match status" value="1"/>
</dbReference>
<comment type="caution">
    <text evidence="1">The sequence shown here is derived from an EMBL/GenBank/DDBJ whole genome shotgun (WGS) entry which is preliminary data.</text>
</comment>
<sequence length="127" mass="13938">MKVVIPAWMKPMYDSHHYAPAVIDGDLLRCSGMMGVRPDLSLPEDLTEQFTLAFENLRGLLAEVELTFADVVEMTTYHVGLSEQIDRFVAVKNAFVSAPYPAWTAVGISELAIPGAAVEIQITARLS</sequence>
<dbReference type="Proteomes" id="UP001299596">
    <property type="component" value="Unassembled WGS sequence"/>
</dbReference>
<dbReference type="CDD" id="cd02198">
    <property type="entry name" value="YjgH_like"/>
    <property type="match status" value="1"/>
</dbReference>
<name>A0ABU5XGU6_9MYCO</name>
<gene>
    <name evidence="1" type="ORF">K6T79_08555</name>
</gene>
<accession>A0ABU5XGU6</accession>
<evidence type="ECO:0000313" key="2">
    <source>
        <dbReference type="Proteomes" id="UP001299596"/>
    </source>
</evidence>
<dbReference type="SUPFAM" id="SSF55298">
    <property type="entry name" value="YjgF-like"/>
    <property type="match status" value="1"/>
</dbReference>